<gene>
    <name evidence="4" type="ORF">GCM10023144_29670</name>
</gene>
<dbReference type="PANTHER" id="PTHR42760:SF133">
    <property type="entry name" value="3-OXOACYL-[ACYL-CARRIER-PROTEIN] REDUCTASE"/>
    <property type="match status" value="1"/>
</dbReference>
<evidence type="ECO:0000256" key="2">
    <source>
        <dbReference type="ARBA" id="ARBA00023002"/>
    </source>
</evidence>
<evidence type="ECO:0000313" key="4">
    <source>
        <dbReference type="EMBL" id="GAA4335890.1"/>
    </source>
</evidence>
<keyword evidence="2" id="KW-0560">Oxidoreductase</keyword>
<dbReference type="SUPFAM" id="SSF51735">
    <property type="entry name" value="NAD(P)-binding Rossmann-fold domains"/>
    <property type="match status" value="1"/>
</dbReference>
<dbReference type="PANTHER" id="PTHR42760">
    <property type="entry name" value="SHORT-CHAIN DEHYDROGENASES/REDUCTASES FAMILY MEMBER"/>
    <property type="match status" value="1"/>
</dbReference>
<dbReference type="InterPro" id="IPR002347">
    <property type="entry name" value="SDR_fam"/>
</dbReference>
<dbReference type="Proteomes" id="UP001501671">
    <property type="component" value="Unassembled WGS sequence"/>
</dbReference>
<reference evidence="5" key="1">
    <citation type="journal article" date="2019" name="Int. J. Syst. Evol. Microbiol.">
        <title>The Global Catalogue of Microorganisms (GCM) 10K type strain sequencing project: providing services to taxonomists for standard genome sequencing and annotation.</title>
        <authorList>
            <consortium name="The Broad Institute Genomics Platform"/>
            <consortium name="The Broad Institute Genome Sequencing Center for Infectious Disease"/>
            <person name="Wu L."/>
            <person name="Ma J."/>
        </authorList>
    </citation>
    <scope>NUCLEOTIDE SEQUENCE [LARGE SCALE GENOMIC DNA]</scope>
    <source>
        <strain evidence="5">JCM 17666</strain>
    </source>
</reference>
<dbReference type="PRINTS" id="PR00081">
    <property type="entry name" value="GDHRDH"/>
</dbReference>
<dbReference type="Pfam" id="PF13561">
    <property type="entry name" value="adh_short_C2"/>
    <property type="match status" value="1"/>
</dbReference>
<accession>A0ABP8H952</accession>
<dbReference type="PROSITE" id="PS00061">
    <property type="entry name" value="ADH_SHORT"/>
    <property type="match status" value="1"/>
</dbReference>
<comment type="similarity">
    <text evidence="1">Belongs to the short-chain dehydrogenases/reductases (SDR) family.</text>
</comment>
<name>A0ABP8H952_9BURK</name>
<organism evidence="4 5">
    <name type="scientific">Pigmentiphaga soli</name>
    <dbReference type="NCBI Taxonomy" id="1007095"/>
    <lineage>
        <taxon>Bacteria</taxon>
        <taxon>Pseudomonadati</taxon>
        <taxon>Pseudomonadota</taxon>
        <taxon>Betaproteobacteria</taxon>
        <taxon>Burkholderiales</taxon>
        <taxon>Alcaligenaceae</taxon>
        <taxon>Pigmentiphaga</taxon>
    </lineage>
</organism>
<evidence type="ECO:0000259" key="3">
    <source>
        <dbReference type="SMART" id="SM00822"/>
    </source>
</evidence>
<dbReference type="InterPro" id="IPR057326">
    <property type="entry name" value="KR_dom"/>
</dbReference>
<evidence type="ECO:0000256" key="1">
    <source>
        <dbReference type="ARBA" id="ARBA00006484"/>
    </source>
</evidence>
<dbReference type="PRINTS" id="PR00080">
    <property type="entry name" value="SDRFAMILY"/>
</dbReference>
<keyword evidence="5" id="KW-1185">Reference proteome</keyword>
<dbReference type="Gene3D" id="3.40.50.720">
    <property type="entry name" value="NAD(P)-binding Rossmann-like Domain"/>
    <property type="match status" value="1"/>
</dbReference>
<dbReference type="InterPro" id="IPR036291">
    <property type="entry name" value="NAD(P)-bd_dom_sf"/>
</dbReference>
<sequence length="255" mass="26513">MDSNSKRLHGKTAVVTGGAQGIGRVYALALAQAGAGVCVSDVAATDDTVEAIRAAGGQAIGVRCDVTDPDSVETMVAATQQRFGRLDVVVNNAALFAQLKMQPFTRIDPAEWDRVMAVNVRGSWQVAKSALPYMAASGGGSIVNISSATVFKGSPFLAHYVASKGAIVALTRSLAREAAEAKVRVNAIAPGLVMSEGVQEHADWQQSSAAIVASRAIRRDSRPEDMVGALLYLASDDSAFVTGQTLVVDGGVVMH</sequence>
<feature type="domain" description="Ketoreductase" evidence="3">
    <location>
        <begin position="11"/>
        <end position="191"/>
    </location>
</feature>
<proteinExistence type="inferred from homology"/>
<dbReference type="InterPro" id="IPR020904">
    <property type="entry name" value="Sc_DH/Rdtase_CS"/>
</dbReference>
<evidence type="ECO:0000313" key="5">
    <source>
        <dbReference type="Proteomes" id="UP001501671"/>
    </source>
</evidence>
<protein>
    <submittedName>
        <fullName evidence="4">SDR family oxidoreductase</fullName>
    </submittedName>
</protein>
<dbReference type="NCBIfam" id="NF005559">
    <property type="entry name" value="PRK07231.1"/>
    <property type="match status" value="1"/>
</dbReference>
<comment type="caution">
    <text evidence="4">The sequence shown here is derived from an EMBL/GenBank/DDBJ whole genome shotgun (WGS) entry which is preliminary data.</text>
</comment>
<dbReference type="SMART" id="SM00822">
    <property type="entry name" value="PKS_KR"/>
    <property type="match status" value="1"/>
</dbReference>
<dbReference type="CDD" id="cd05233">
    <property type="entry name" value="SDR_c"/>
    <property type="match status" value="1"/>
</dbReference>
<dbReference type="EMBL" id="BAABFO010000014">
    <property type="protein sequence ID" value="GAA4335890.1"/>
    <property type="molecule type" value="Genomic_DNA"/>
</dbReference>
<dbReference type="RefSeq" id="WP_345250638.1">
    <property type="nucleotide sequence ID" value="NZ_BAABFO010000014.1"/>
</dbReference>